<sequence>MVGRKTGCEIQRIPKEPCRMPPAEGNKALESGFPSRIAGIYLGNDQSNNNDSGWRVFTDYLPACDTAAIVTGCGRKTMNKGA</sequence>
<gene>
    <name evidence="1" type="ORF">CARN6_0754</name>
</gene>
<organism evidence="1">
    <name type="scientific">mine drainage metagenome</name>
    <dbReference type="NCBI Taxonomy" id="410659"/>
    <lineage>
        <taxon>unclassified sequences</taxon>
        <taxon>metagenomes</taxon>
        <taxon>ecological metagenomes</taxon>
    </lineage>
</organism>
<proteinExistence type="predicted"/>
<comment type="caution">
    <text evidence="1">The sequence shown here is derived from an EMBL/GenBank/DDBJ whole genome shotgun (WGS) entry which is preliminary data.</text>
</comment>
<evidence type="ECO:0000313" key="1">
    <source>
        <dbReference type="EMBL" id="CBI07421.1"/>
    </source>
</evidence>
<protein>
    <submittedName>
        <fullName evidence="1">Uncharacterized protein</fullName>
    </submittedName>
</protein>
<dbReference type="EMBL" id="CABQ01000088">
    <property type="protein sequence ID" value="CBI07421.1"/>
    <property type="molecule type" value="Genomic_DNA"/>
</dbReference>
<name>E6QJK4_9ZZZZ</name>
<dbReference type="AlphaFoldDB" id="E6QJK4"/>
<reference evidence="1" key="1">
    <citation type="submission" date="2009-10" db="EMBL/GenBank/DDBJ databases">
        <title>Diversity of trophic interactions inside an arsenic-rich microbial ecosystem.</title>
        <authorList>
            <person name="Bertin P.N."/>
            <person name="Heinrich-Salmeron A."/>
            <person name="Pelletier E."/>
            <person name="Goulhen-Chollet F."/>
            <person name="Arsene-Ploetze F."/>
            <person name="Gallien S."/>
            <person name="Calteau A."/>
            <person name="Vallenet D."/>
            <person name="Casiot C."/>
            <person name="Chane-Woon-Ming B."/>
            <person name="Giloteaux L."/>
            <person name="Barakat M."/>
            <person name="Bonnefoy V."/>
            <person name="Bruneel O."/>
            <person name="Chandler M."/>
            <person name="Cleiss J."/>
            <person name="Duran R."/>
            <person name="Elbaz-Poulichet F."/>
            <person name="Fonknechten N."/>
            <person name="Lauga B."/>
            <person name="Mornico D."/>
            <person name="Ortet P."/>
            <person name="Schaeffer C."/>
            <person name="Siguier P."/>
            <person name="Alexander Thil Smith A."/>
            <person name="Van Dorsselaer A."/>
            <person name="Weissenbach J."/>
            <person name="Medigue C."/>
            <person name="Le Paslier D."/>
        </authorList>
    </citation>
    <scope>NUCLEOTIDE SEQUENCE</scope>
</reference>
<accession>E6QJK4</accession>